<gene>
    <name evidence="8" type="ORF">Pan189_19780</name>
</gene>
<dbReference type="InterPro" id="IPR002104">
    <property type="entry name" value="Integrase_catalytic"/>
</dbReference>
<dbReference type="OrthoDB" id="212062at2"/>
<name>A0A517R141_9PLAN</name>
<dbReference type="GO" id="GO:0003677">
    <property type="term" value="F:DNA binding"/>
    <property type="evidence" value="ECO:0007669"/>
    <property type="project" value="UniProtKB-UniRule"/>
</dbReference>
<keyword evidence="3" id="KW-0233">DNA recombination</keyword>
<feature type="region of interest" description="Disordered" evidence="5">
    <location>
        <begin position="252"/>
        <end position="277"/>
    </location>
</feature>
<protein>
    <submittedName>
        <fullName evidence="8">Site-specific tyrosine recombinase XerC</fullName>
    </submittedName>
</protein>
<keyword evidence="2 4" id="KW-0238">DNA-binding</keyword>
<dbReference type="Gene3D" id="1.10.443.10">
    <property type="entry name" value="Intergrase catalytic core"/>
    <property type="match status" value="1"/>
</dbReference>
<feature type="compositionally biased region" description="Basic residues" evidence="5">
    <location>
        <begin position="255"/>
        <end position="273"/>
    </location>
</feature>
<evidence type="ECO:0000313" key="9">
    <source>
        <dbReference type="Proteomes" id="UP000317318"/>
    </source>
</evidence>
<dbReference type="KEGG" id="svp:Pan189_19780"/>
<feature type="domain" description="Core-binding (CB)" evidence="7">
    <location>
        <begin position="75"/>
        <end position="168"/>
    </location>
</feature>
<reference evidence="8 9" key="1">
    <citation type="submission" date="2019-02" db="EMBL/GenBank/DDBJ databases">
        <title>Deep-cultivation of Planctomycetes and their phenomic and genomic characterization uncovers novel biology.</title>
        <authorList>
            <person name="Wiegand S."/>
            <person name="Jogler M."/>
            <person name="Boedeker C."/>
            <person name="Pinto D."/>
            <person name="Vollmers J."/>
            <person name="Rivas-Marin E."/>
            <person name="Kohn T."/>
            <person name="Peeters S.H."/>
            <person name="Heuer A."/>
            <person name="Rast P."/>
            <person name="Oberbeckmann S."/>
            <person name="Bunk B."/>
            <person name="Jeske O."/>
            <person name="Meyerdierks A."/>
            <person name="Storesund J.E."/>
            <person name="Kallscheuer N."/>
            <person name="Luecker S."/>
            <person name="Lage O.M."/>
            <person name="Pohl T."/>
            <person name="Merkel B.J."/>
            <person name="Hornburger P."/>
            <person name="Mueller R.-W."/>
            <person name="Bruemmer F."/>
            <person name="Labrenz M."/>
            <person name="Spormann A.M."/>
            <person name="Op den Camp H."/>
            <person name="Overmann J."/>
            <person name="Amann R."/>
            <person name="Jetten M.S.M."/>
            <person name="Mascher T."/>
            <person name="Medema M.H."/>
            <person name="Devos D.P."/>
            <person name="Kaster A.-K."/>
            <person name="Ovreas L."/>
            <person name="Rohde M."/>
            <person name="Galperin M.Y."/>
            <person name="Jogler C."/>
        </authorList>
    </citation>
    <scope>NUCLEOTIDE SEQUENCE [LARGE SCALE GENOMIC DNA]</scope>
    <source>
        <strain evidence="8 9">Pan189</strain>
    </source>
</reference>
<feature type="domain" description="Tyr recombinase" evidence="6">
    <location>
        <begin position="189"/>
        <end position="389"/>
    </location>
</feature>
<organism evidence="8 9">
    <name type="scientific">Stratiformator vulcanicus</name>
    <dbReference type="NCBI Taxonomy" id="2527980"/>
    <lineage>
        <taxon>Bacteria</taxon>
        <taxon>Pseudomonadati</taxon>
        <taxon>Planctomycetota</taxon>
        <taxon>Planctomycetia</taxon>
        <taxon>Planctomycetales</taxon>
        <taxon>Planctomycetaceae</taxon>
        <taxon>Stratiformator</taxon>
    </lineage>
</organism>
<dbReference type="GO" id="GO:0006310">
    <property type="term" value="P:DNA recombination"/>
    <property type="evidence" value="ECO:0007669"/>
    <property type="project" value="UniProtKB-KW"/>
</dbReference>
<dbReference type="InterPro" id="IPR011010">
    <property type="entry name" value="DNA_brk_join_enz"/>
</dbReference>
<dbReference type="PANTHER" id="PTHR30349">
    <property type="entry name" value="PHAGE INTEGRASE-RELATED"/>
    <property type="match status" value="1"/>
</dbReference>
<dbReference type="GO" id="GO:0015074">
    <property type="term" value="P:DNA integration"/>
    <property type="evidence" value="ECO:0007669"/>
    <property type="project" value="UniProtKB-KW"/>
</dbReference>
<accession>A0A517R141</accession>
<dbReference type="InterPro" id="IPR010998">
    <property type="entry name" value="Integrase_recombinase_N"/>
</dbReference>
<keyword evidence="1" id="KW-0229">DNA integration</keyword>
<dbReference type="Proteomes" id="UP000317318">
    <property type="component" value="Chromosome"/>
</dbReference>
<dbReference type="InterPro" id="IPR044068">
    <property type="entry name" value="CB"/>
</dbReference>
<evidence type="ECO:0000256" key="5">
    <source>
        <dbReference type="SAM" id="MobiDB-lite"/>
    </source>
</evidence>
<dbReference type="AlphaFoldDB" id="A0A517R141"/>
<dbReference type="InterPro" id="IPR013762">
    <property type="entry name" value="Integrase-like_cat_sf"/>
</dbReference>
<evidence type="ECO:0000256" key="2">
    <source>
        <dbReference type="ARBA" id="ARBA00023125"/>
    </source>
</evidence>
<proteinExistence type="predicted"/>
<dbReference type="Pfam" id="PF00589">
    <property type="entry name" value="Phage_integrase"/>
    <property type="match status" value="1"/>
</dbReference>
<evidence type="ECO:0000313" key="8">
    <source>
        <dbReference type="EMBL" id="QDT37598.1"/>
    </source>
</evidence>
<keyword evidence="9" id="KW-1185">Reference proteome</keyword>
<evidence type="ECO:0000256" key="1">
    <source>
        <dbReference type="ARBA" id="ARBA00022908"/>
    </source>
</evidence>
<evidence type="ECO:0000259" key="6">
    <source>
        <dbReference type="PROSITE" id="PS51898"/>
    </source>
</evidence>
<evidence type="ECO:0000256" key="3">
    <source>
        <dbReference type="ARBA" id="ARBA00023172"/>
    </source>
</evidence>
<dbReference type="InterPro" id="IPR050090">
    <property type="entry name" value="Tyrosine_recombinase_XerCD"/>
</dbReference>
<dbReference type="EMBL" id="CP036268">
    <property type="protein sequence ID" value="QDT37598.1"/>
    <property type="molecule type" value="Genomic_DNA"/>
</dbReference>
<evidence type="ECO:0000259" key="7">
    <source>
        <dbReference type="PROSITE" id="PS51900"/>
    </source>
</evidence>
<evidence type="ECO:0000256" key="4">
    <source>
        <dbReference type="PROSITE-ProRule" id="PRU01248"/>
    </source>
</evidence>
<dbReference type="Gene3D" id="1.10.150.130">
    <property type="match status" value="1"/>
</dbReference>
<dbReference type="SUPFAM" id="SSF56349">
    <property type="entry name" value="DNA breaking-rejoining enzymes"/>
    <property type="match status" value="1"/>
</dbReference>
<sequence>MPRRSAIRCEFFTYRIFQRRGVFYADGRSNKTNVGKHSLGTRDPEEALQRLKFLDRKLAIESGLVPEEEATAHDHGPLPIEAIWDAYLSDRSRPAITGGVSDSTAKRYRAVRNKHADFCKQKRVNDWRQFGQHQFISYAEYLDKKLELAPRTVDFESNLVLQVINWLIGSGQLPALVKPNVKLVKPTGSDTYCFRPTEVKSILEYCRNNEKLIWIYQLIAVLASTGMRIGEAQSLRWTDIALNTQSLTVPDERASHRKRRLGSARTAKGKRGRSVPLGSNTIQILSELDRHQDGYVFHGPLGGRLKPDTVRNILVRDVLTMLKSRFPTLPGDIGFEHGRLHSFRHYFVSQAFAHGASEGQVKDWVGHRDSEMVACYRHQFDDANRQRIDQIPFI</sequence>
<dbReference type="PROSITE" id="PS51898">
    <property type="entry name" value="TYR_RECOMBINASE"/>
    <property type="match status" value="1"/>
</dbReference>
<dbReference type="PROSITE" id="PS51900">
    <property type="entry name" value="CB"/>
    <property type="match status" value="1"/>
</dbReference>